<reference evidence="10 11" key="1">
    <citation type="submission" date="2013-12" db="EMBL/GenBank/DDBJ databases">
        <authorList>
            <person name="Stott M."/>
        </authorList>
    </citation>
    <scope>NUCLEOTIDE SEQUENCE [LARGE SCALE GENOMIC DNA]</scope>
    <source>
        <strain evidence="10 11">K22</strain>
    </source>
</reference>
<keyword evidence="4 9" id="KW-0812">Transmembrane</keyword>
<feature type="transmembrane region" description="Helical" evidence="9">
    <location>
        <begin position="31"/>
        <end position="52"/>
    </location>
</feature>
<dbReference type="Proteomes" id="UP000031518">
    <property type="component" value="Unassembled WGS sequence"/>
</dbReference>
<gene>
    <name evidence="9" type="primary">ctaB</name>
    <name evidence="10" type="ORF">PYK22_02540</name>
</gene>
<dbReference type="GO" id="GO:0006784">
    <property type="term" value="P:heme A biosynthetic process"/>
    <property type="evidence" value="ECO:0007669"/>
    <property type="project" value="TreeGrafter"/>
</dbReference>
<dbReference type="GO" id="GO:0048034">
    <property type="term" value="P:heme O biosynthetic process"/>
    <property type="evidence" value="ECO:0007669"/>
    <property type="project" value="UniProtKB-UniRule"/>
</dbReference>
<accession>A0A0B6X1T5</accession>
<dbReference type="InterPro" id="IPR044878">
    <property type="entry name" value="UbiA_sf"/>
</dbReference>
<dbReference type="UniPathway" id="UPA00834">
    <property type="reaction ID" value="UER00712"/>
</dbReference>
<dbReference type="PANTHER" id="PTHR43448">
    <property type="entry name" value="PROTOHEME IX FARNESYLTRANSFERASE, MITOCHONDRIAL"/>
    <property type="match status" value="1"/>
</dbReference>
<evidence type="ECO:0000256" key="9">
    <source>
        <dbReference type="HAMAP-Rule" id="MF_00154"/>
    </source>
</evidence>
<evidence type="ECO:0000256" key="8">
    <source>
        <dbReference type="ARBA" id="ARBA00047690"/>
    </source>
</evidence>
<dbReference type="GO" id="GO:0008495">
    <property type="term" value="F:protoheme IX farnesyltransferase activity"/>
    <property type="evidence" value="ECO:0007669"/>
    <property type="project" value="UniProtKB-UniRule"/>
</dbReference>
<evidence type="ECO:0000313" key="10">
    <source>
        <dbReference type="EMBL" id="CDM66509.1"/>
    </source>
</evidence>
<dbReference type="AlphaFoldDB" id="A0A0B6X1T5"/>
<dbReference type="RefSeq" id="WP_211197699.1">
    <property type="nucleotide sequence ID" value="NZ_CBXV010000008.1"/>
</dbReference>
<comment type="pathway">
    <text evidence="9">Porphyrin-containing compound metabolism; heme O biosynthesis; heme O from protoheme: step 1/1.</text>
</comment>
<feature type="transmembrane region" description="Helical" evidence="9">
    <location>
        <begin position="187"/>
        <end position="210"/>
    </location>
</feature>
<dbReference type="EMBL" id="CBXV010000008">
    <property type="protein sequence ID" value="CDM66509.1"/>
    <property type="molecule type" value="Genomic_DNA"/>
</dbReference>
<dbReference type="Pfam" id="PF01040">
    <property type="entry name" value="UbiA"/>
    <property type="match status" value="1"/>
</dbReference>
<evidence type="ECO:0000256" key="6">
    <source>
        <dbReference type="ARBA" id="ARBA00023133"/>
    </source>
</evidence>
<evidence type="ECO:0000256" key="2">
    <source>
        <dbReference type="ARBA" id="ARBA00022475"/>
    </source>
</evidence>
<comment type="miscellaneous">
    <text evidence="9">Carbon 2 of the heme B porphyrin ring is defined according to the Fischer nomenclature.</text>
</comment>
<dbReference type="InterPro" id="IPR006369">
    <property type="entry name" value="Protohaem_IX_farnesylTrfase"/>
</dbReference>
<dbReference type="PANTHER" id="PTHR43448:SF2">
    <property type="entry name" value="PROTOHEME IX FARNESYLTRANSFERASE, MITOCHONDRIAL"/>
    <property type="match status" value="1"/>
</dbReference>
<dbReference type="EC" id="2.5.1.141" evidence="9"/>
<feature type="transmembrane region" description="Helical" evidence="9">
    <location>
        <begin position="291"/>
        <end position="308"/>
    </location>
</feature>
<reference evidence="10 11" key="2">
    <citation type="submission" date="2015-01" db="EMBL/GenBank/DDBJ databases">
        <title>Complete genome sequence of Pyrinomonas methylaliphatogenes type strain K22T.</title>
        <authorList>
            <person name="Lee K.C.Y."/>
            <person name="Power J.F."/>
            <person name="Dunfield P.F."/>
            <person name="Morgan X.C."/>
            <person name="Huttenhower C."/>
            <person name="Stott M.B."/>
        </authorList>
    </citation>
    <scope>NUCLEOTIDE SEQUENCE [LARGE SCALE GENOMIC DNA]</scope>
    <source>
        <strain evidence="10 11">K22</strain>
    </source>
</reference>
<keyword evidence="5 9" id="KW-1133">Transmembrane helix</keyword>
<keyword evidence="11" id="KW-1185">Reference proteome</keyword>
<feature type="transmembrane region" description="Helical" evidence="9">
    <location>
        <begin position="237"/>
        <end position="254"/>
    </location>
</feature>
<dbReference type="GO" id="GO:0005886">
    <property type="term" value="C:plasma membrane"/>
    <property type="evidence" value="ECO:0007669"/>
    <property type="project" value="UniProtKB-SubCell"/>
</dbReference>
<name>A0A0B6X1T5_9BACT</name>
<dbReference type="InterPro" id="IPR000537">
    <property type="entry name" value="UbiA_prenyltransferase"/>
</dbReference>
<feature type="transmembrane region" description="Helical" evidence="9">
    <location>
        <begin position="260"/>
        <end position="279"/>
    </location>
</feature>
<keyword evidence="6 9" id="KW-0350">Heme biosynthesis</keyword>
<evidence type="ECO:0000256" key="5">
    <source>
        <dbReference type="ARBA" id="ARBA00022989"/>
    </source>
</evidence>
<dbReference type="CDD" id="cd13957">
    <property type="entry name" value="PT_UbiA_Cox10"/>
    <property type="match status" value="1"/>
</dbReference>
<dbReference type="NCBIfam" id="TIGR01473">
    <property type="entry name" value="cyoE_ctaB"/>
    <property type="match status" value="1"/>
</dbReference>
<dbReference type="Gene3D" id="1.10.357.140">
    <property type="entry name" value="UbiA prenyltransferase"/>
    <property type="match status" value="1"/>
</dbReference>
<evidence type="ECO:0000256" key="7">
    <source>
        <dbReference type="ARBA" id="ARBA00023136"/>
    </source>
</evidence>
<feature type="transmembrane region" description="Helical" evidence="9">
    <location>
        <begin position="125"/>
        <end position="145"/>
    </location>
</feature>
<comment type="function">
    <text evidence="9">Converts heme B (protoheme IX) to heme O by substitution of the vinyl group on carbon 2 of heme B porphyrin ring with a hydroxyethyl farnesyl side group.</text>
</comment>
<evidence type="ECO:0000256" key="3">
    <source>
        <dbReference type="ARBA" id="ARBA00022679"/>
    </source>
</evidence>
<proteinExistence type="inferred from homology"/>
<keyword evidence="3 9" id="KW-0808">Transferase</keyword>
<keyword evidence="2 9" id="KW-1003">Cell membrane</keyword>
<sequence length="311" mass="34090">MIAKSISVELNSPQTASETGARERIAAFFELTKPGITFMVVMVAAAAFYLGARFPFDYALFFHTLWGVCLLSSGVATLNQYVERERDRAMRRTANRPIPSGRITPRQALIFGASLTGLAELHLAVFVSPLTALLGLGVIVGYILLYTPLKTRTPLSTVVGAFPGAMPPLFGWAAANAGFKLSSALSIEAWILFAILFLWQFPHFLAIAWICREDYARAGICMLPVVEPDGRSTGRQMVVYSLALLPVSLLPTIVGLTGMLYFWGAIALSAFYLWTSVRAALTLSNRHARHVLLASVLYLPILFILMMLDAR</sequence>
<comment type="similarity">
    <text evidence="9">Belongs to the UbiA prenyltransferase family. Protoheme IX farnesyltransferase subfamily.</text>
</comment>
<dbReference type="HAMAP" id="MF_00154">
    <property type="entry name" value="CyoE_CtaB"/>
    <property type="match status" value="1"/>
</dbReference>
<evidence type="ECO:0000313" key="11">
    <source>
        <dbReference type="Proteomes" id="UP000031518"/>
    </source>
</evidence>
<evidence type="ECO:0000256" key="1">
    <source>
        <dbReference type="ARBA" id="ARBA00004141"/>
    </source>
</evidence>
<organism evidence="10 11">
    <name type="scientific">Pyrinomonas methylaliphatogenes</name>
    <dbReference type="NCBI Taxonomy" id="454194"/>
    <lineage>
        <taxon>Bacteria</taxon>
        <taxon>Pseudomonadati</taxon>
        <taxon>Acidobacteriota</taxon>
        <taxon>Blastocatellia</taxon>
        <taxon>Blastocatellales</taxon>
        <taxon>Pyrinomonadaceae</taxon>
        <taxon>Pyrinomonas</taxon>
    </lineage>
</organism>
<protein>
    <recommendedName>
        <fullName evidence="9">Protoheme IX farnesyltransferase</fullName>
        <ecNumber evidence="9">2.5.1.141</ecNumber>
    </recommendedName>
    <alternativeName>
        <fullName evidence="9">Heme B farnesyltransferase</fullName>
    </alternativeName>
    <alternativeName>
        <fullName evidence="9">Heme O synthase</fullName>
    </alternativeName>
</protein>
<dbReference type="STRING" id="454194.PYK22_02540"/>
<comment type="subcellular location">
    <subcellularLocation>
        <location evidence="9">Cell membrane</location>
        <topology evidence="9">Multi-pass membrane protein</topology>
    </subcellularLocation>
    <subcellularLocation>
        <location evidence="1">Membrane</location>
        <topology evidence="1">Multi-pass membrane protein</topology>
    </subcellularLocation>
</comment>
<evidence type="ECO:0000256" key="4">
    <source>
        <dbReference type="ARBA" id="ARBA00022692"/>
    </source>
</evidence>
<keyword evidence="7 9" id="KW-0472">Membrane</keyword>
<feature type="transmembrane region" description="Helical" evidence="9">
    <location>
        <begin position="58"/>
        <end position="82"/>
    </location>
</feature>
<comment type="catalytic activity">
    <reaction evidence="8 9">
        <text>heme b + (2E,6E)-farnesyl diphosphate + H2O = Fe(II)-heme o + diphosphate</text>
        <dbReference type="Rhea" id="RHEA:28070"/>
        <dbReference type="ChEBI" id="CHEBI:15377"/>
        <dbReference type="ChEBI" id="CHEBI:33019"/>
        <dbReference type="ChEBI" id="CHEBI:60344"/>
        <dbReference type="ChEBI" id="CHEBI:60530"/>
        <dbReference type="ChEBI" id="CHEBI:175763"/>
        <dbReference type="EC" id="2.5.1.141"/>
    </reaction>
</comment>